<reference evidence="9" key="1">
    <citation type="submission" date="2019-09" db="EMBL/GenBank/DDBJ databases">
        <title>Bird 10,000 Genomes (B10K) Project - Family phase.</title>
        <authorList>
            <person name="Zhang G."/>
        </authorList>
    </citation>
    <scope>NUCLEOTIDE SEQUENCE</scope>
    <source>
        <strain evidence="9">OUT-0061</strain>
        <tissue evidence="9">Blood</tissue>
    </source>
</reference>
<dbReference type="GO" id="GO:0005576">
    <property type="term" value="C:extracellular region"/>
    <property type="evidence" value="ECO:0007669"/>
    <property type="project" value="UniProtKB-SubCell"/>
</dbReference>
<feature type="domain" description="Phospholipase A2-like central" evidence="8">
    <location>
        <begin position="7"/>
        <end position="123"/>
    </location>
</feature>
<dbReference type="SUPFAM" id="SSF48619">
    <property type="entry name" value="Phospholipase A2, PLA2"/>
    <property type="match status" value="1"/>
</dbReference>
<proteinExistence type="inferred from homology"/>
<feature type="disulfide bond" evidence="6">
    <location>
        <begin position="55"/>
        <end position="95"/>
    </location>
</feature>
<dbReference type="SMART" id="SM00085">
    <property type="entry name" value="PA2c"/>
    <property type="match status" value="1"/>
</dbReference>
<feature type="disulfide bond" evidence="6">
    <location>
        <begin position="64"/>
        <end position="88"/>
    </location>
</feature>
<evidence type="ECO:0000256" key="1">
    <source>
        <dbReference type="ARBA" id="ARBA00004613"/>
    </source>
</evidence>
<dbReference type="InterPro" id="IPR036444">
    <property type="entry name" value="PLipase_A2_dom_sf"/>
</dbReference>
<keyword evidence="5" id="KW-0479">Metal-binding</keyword>
<feature type="active site" evidence="4">
    <location>
        <position position="96"/>
    </location>
</feature>
<dbReference type="InterPro" id="IPR016090">
    <property type="entry name" value="PLA2-like_dom"/>
</dbReference>
<dbReference type="PANTHER" id="PTHR11716:SF56">
    <property type="entry name" value="GROUP IIE SECRETORY PHOSPHOLIPASE A2"/>
    <property type="match status" value="1"/>
</dbReference>
<evidence type="ECO:0000313" key="10">
    <source>
        <dbReference type="Proteomes" id="UP000659062"/>
    </source>
</evidence>
<name>A0A851VS96_9PASS</name>
<evidence type="ECO:0000256" key="4">
    <source>
        <dbReference type="PIRSR" id="PIRSR601211-1"/>
    </source>
</evidence>
<dbReference type="AlphaFoldDB" id="A0A851VS96"/>
<protein>
    <submittedName>
        <fullName evidence="9">PA2GE phospholipase</fullName>
    </submittedName>
</protein>
<dbReference type="GO" id="GO:0050482">
    <property type="term" value="P:arachidonate secretion"/>
    <property type="evidence" value="ECO:0007669"/>
    <property type="project" value="InterPro"/>
</dbReference>
<dbReference type="PRINTS" id="PR00389">
    <property type="entry name" value="PHPHLIPASEA2"/>
</dbReference>
<feature type="disulfide bond" evidence="6">
    <location>
        <begin position="33"/>
        <end position="49"/>
    </location>
</feature>
<dbReference type="Proteomes" id="UP000659062">
    <property type="component" value="Unassembled WGS sequence"/>
</dbReference>
<feature type="binding site" evidence="5">
    <location>
        <position position="34"/>
    </location>
    <ligand>
        <name>Ca(2+)</name>
        <dbReference type="ChEBI" id="CHEBI:29108"/>
    </ligand>
</feature>
<dbReference type="InterPro" id="IPR033113">
    <property type="entry name" value="PLA2_histidine"/>
</dbReference>
<comment type="cofactor">
    <cofactor evidence="5">
        <name>Ca(2+)</name>
        <dbReference type="ChEBI" id="CHEBI:29108"/>
    </cofactor>
    <text evidence="5">Binds 1 Ca(2+) ion per subunit.</text>
</comment>
<gene>
    <name evidence="9" type="primary">Pla2g2e</name>
    <name evidence="9" type="ORF">COPSEC_R09159</name>
</gene>
<dbReference type="InterPro" id="IPR001211">
    <property type="entry name" value="PLA2"/>
</dbReference>
<feature type="non-terminal residue" evidence="9">
    <location>
        <position position="129"/>
    </location>
</feature>
<feature type="disulfide bond" evidence="6">
    <location>
        <begin position="82"/>
        <end position="93"/>
    </location>
</feature>
<keyword evidence="2" id="KW-0964">Secreted</keyword>
<dbReference type="GO" id="GO:0016042">
    <property type="term" value="P:lipid catabolic process"/>
    <property type="evidence" value="ECO:0007669"/>
    <property type="project" value="InterPro"/>
</dbReference>
<dbReference type="EMBL" id="WBNE01000092">
    <property type="protein sequence ID" value="NXD42449.1"/>
    <property type="molecule type" value="Genomic_DNA"/>
</dbReference>
<evidence type="ECO:0000256" key="7">
    <source>
        <dbReference type="RuleBase" id="RU003654"/>
    </source>
</evidence>
<evidence type="ECO:0000256" key="6">
    <source>
        <dbReference type="PIRSR" id="PIRSR601211-3"/>
    </source>
</evidence>
<feature type="disulfide bond" evidence="6">
    <location>
        <begin position="54"/>
        <end position="129"/>
    </location>
</feature>
<evidence type="ECO:0000256" key="2">
    <source>
        <dbReference type="ARBA" id="ARBA00022525"/>
    </source>
</evidence>
<feature type="disulfide bond" evidence="6">
    <location>
        <begin position="31"/>
        <end position="122"/>
    </location>
</feature>
<dbReference type="GO" id="GO:0006644">
    <property type="term" value="P:phospholipid metabolic process"/>
    <property type="evidence" value="ECO:0007669"/>
    <property type="project" value="InterPro"/>
</dbReference>
<comment type="similarity">
    <text evidence="7">Belongs to the phospholipase A2 family.</text>
</comment>
<feature type="binding site" evidence="5">
    <location>
        <position position="53"/>
    </location>
    <ligand>
        <name>Ca(2+)</name>
        <dbReference type="ChEBI" id="CHEBI:29108"/>
    </ligand>
</feature>
<feature type="non-terminal residue" evidence="9">
    <location>
        <position position="1"/>
    </location>
</feature>
<keyword evidence="10" id="KW-1185">Reference proteome</keyword>
<dbReference type="PANTHER" id="PTHR11716">
    <property type="entry name" value="PHOSPHOLIPASE A2 FAMILY MEMBER"/>
    <property type="match status" value="1"/>
</dbReference>
<feature type="binding site" evidence="5">
    <location>
        <position position="36"/>
    </location>
    <ligand>
        <name>Ca(2+)</name>
        <dbReference type="ChEBI" id="CHEBI:29108"/>
    </ligand>
</feature>
<comment type="caution">
    <text evidence="9">The sequence shown here is derived from an EMBL/GenBank/DDBJ whole genome shotgun (WGS) entry which is preliminary data.</text>
</comment>
<evidence type="ECO:0000256" key="5">
    <source>
        <dbReference type="PIRSR" id="PIRSR601211-2"/>
    </source>
</evidence>
<dbReference type="PROSITE" id="PS00118">
    <property type="entry name" value="PA2_HIS"/>
    <property type="match status" value="1"/>
</dbReference>
<dbReference type="CDD" id="cd00125">
    <property type="entry name" value="PLA2c"/>
    <property type="match status" value="1"/>
</dbReference>
<dbReference type="GO" id="GO:0005543">
    <property type="term" value="F:phospholipid binding"/>
    <property type="evidence" value="ECO:0007669"/>
    <property type="project" value="TreeGrafter"/>
</dbReference>
<organism evidence="9 10">
    <name type="scientific">Copsychus sechellarum</name>
    <dbReference type="NCBI Taxonomy" id="797021"/>
    <lineage>
        <taxon>Eukaryota</taxon>
        <taxon>Metazoa</taxon>
        <taxon>Chordata</taxon>
        <taxon>Craniata</taxon>
        <taxon>Vertebrata</taxon>
        <taxon>Euteleostomi</taxon>
        <taxon>Archelosauria</taxon>
        <taxon>Archosauria</taxon>
        <taxon>Dinosauria</taxon>
        <taxon>Saurischia</taxon>
        <taxon>Theropoda</taxon>
        <taxon>Coelurosauria</taxon>
        <taxon>Aves</taxon>
        <taxon>Neognathae</taxon>
        <taxon>Neoaves</taxon>
        <taxon>Telluraves</taxon>
        <taxon>Australaves</taxon>
        <taxon>Passeriformes</taxon>
        <taxon>Muscicapidae</taxon>
        <taxon>Copsychus</taxon>
    </lineage>
</organism>
<comment type="subcellular location">
    <subcellularLocation>
        <location evidence="1">Secreted</location>
    </subcellularLocation>
</comment>
<feature type="disulfide bond" evidence="6">
    <location>
        <begin position="48"/>
        <end position="102"/>
    </location>
</feature>
<dbReference type="FunFam" id="1.20.90.10:FF:000001">
    <property type="entry name" value="Basic phospholipase A2 homolog"/>
    <property type="match status" value="1"/>
</dbReference>
<evidence type="ECO:0000313" key="9">
    <source>
        <dbReference type="EMBL" id="NXD42449.1"/>
    </source>
</evidence>
<evidence type="ECO:0000259" key="8">
    <source>
        <dbReference type="SMART" id="SM00085"/>
    </source>
</evidence>
<feature type="active site" evidence="4">
    <location>
        <position position="52"/>
    </location>
</feature>
<accession>A0A851VS96</accession>
<dbReference type="GO" id="GO:0005509">
    <property type="term" value="F:calcium ion binding"/>
    <property type="evidence" value="ECO:0007669"/>
    <property type="project" value="InterPro"/>
</dbReference>
<keyword evidence="3 6" id="KW-1015">Disulfide bond</keyword>
<sequence>LALASCDLLQFANMIKKKTGKLWPAYSTYGCYCGLGGSKQPLDATDWCCHTHDCCYKKLVSAGCKPKKTSYNYGFRGNQIVCGAGNSCEEAICMCDKRAAECFQRNLGSYRKSYSTYPNFLCRGSTPSC</sequence>
<keyword evidence="5" id="KW-0106">Calcium</keyword>
<dbReference type="Gene3D" id="1.20.90.10">
    <property type="entry name" value="Phospholipase A2 domain"/>
    <property type="match status" value="1"/>
</dbReference>
<evidence type="ECO:0000256" key="3">
    <source>
        <dbReference type="ARBA" id="ARBA00023157"/>
    </source>
</evidence>
<dbReference type="Pfam" id="PF00068">
    <property type="entry name" value="Phospholip_A2_1"/>
    <property type="match status" value="1"/>
</dbReference>
<feature type="binding site" evidence="5">
    <location>
        <position position="32"/>
    </location>
    <ligand>
        <name>Ca(2+)</name>
        <dbReference type="ChEBI" id="CHEBI:29108"/>
    </ligand>
</feature>
<dbReference type="GO" id="GO:0047498">
    <property type="term" value="F:calcium-dependent phospholipase A2 activity"/>
    <property type="evidence" value="ECO:0007669"/>
    <property type="project" value="TreeGrafter"/>
</dbReference>
<dbReference type="OrthoDB" id="5841574at2759"/>